<accession>A0A6J5QGC3</accession>
<protein>
    <submittedName>
        <fullName evidence="1">COG4718 Phage-related protein</fullName>
    </submittedName>
</protein>
<name>A0A6J5QGC3_9CAUD</name>
<dbReference type="InterPro" id="IPR010265">
    <property type="entry name" value="Phage_lambda_TipM"/>
</dbReference>
<sequence length="110" mass="12371">MSDFTYAPDDGADKDTKPRVLAAQFGDGYEQVTGDGINTLQSEWQVTFTRDSATIDTIESFLDTKAGVTSFTWTPPGMSEIRVRCRDYRRSLAAYGWHRLSATFKRVFAT</sequence>
<evidence type="ECO:0000313" key="1">
    <source>
        <dbReference type="EMBL" id="CAB4180551.1"/>
    </source>
</evidence>
<proteinExistence type="predicted"/>
<organism evidence="1">
    <name type="scientific">uncultured Caudovirales phage</name>
    <dbReference type="NCBI Taxonomy" id="2100421"/>
    <lineage>
        <taxon>Viruses</taxon>
        <taxon>Duplodnaviria</taxon>
        <taxon>Heunggongvirae</taxon>
        <taxon>Uroviricota</taxon>
        <taxon>Caudoviricetes</taxon>
        <taxon>Peduoviridae</taxon>
        <taxon>Maltschvirus</taxon>
        <taxon>Maltschvirus maltsch</taxon>
    </lineage>
</organism>
<dbReference type="EMBL" id="LR796994">
    <property type="protein sequence ID" value="CAB4180551.1"/>
    <property type="molecule type" value="Genomic_DNA"/>
</dbReference>
<gene>
    <name evidence="1" type="ORF">UFOVP1040_75</name>
</gene>
<reference evidence="1" key="1">
    <citation type="submission" date="2020-05" db="EMBL/GenBank/DDBJ databases">
        <authorList>
            <person name="Chiriac C."/>
            <person name="Salcher M."/>
            <person name="Ghai R."/>
            <person name="Kavagutti S V."/>
        </authorList>
    </citation>
    <scope>NUCLEOTIDE SEQUENCE</scope>
</reference>
<dbReference type="Pfam" id="PF05939">
    <property type="entry name" value="Phage_min_tail"/>
    <property type="match status" value="1"/>
</dbReference>